<dbReference type="InterPro" id="IPR005240">
    <property type="entry name" value="DUF389"/>
</dbReference>
<accession>A0A9W6GMF6</accession>
<protein>
    <recommendedName>
        <fullName evidence="4">TIGR00341 family protein</fullName>
    </recommendedName>
</protein>
<name>A0A9W6GMF6_9FUSO</name>
<dbReference type="NCBIfam" id="TIGR00341">
    <property type="entry name" value="TIGR00341 family protein"/>
    <property type="match status" value="1"/>
</dbReference>
<keyword evidence="1" id="KW-0472">Membrane</keyword>
<feature type="transmembrane region" description="Helical" evidence="1">
    <location>
        <begin position="215"/>
        <end position="235"/>
    </location>
</feature>
<feature type="transmembrane region" description="Helical" evidence="1">
    <location>
        <begin position="314"/>
        <end position="332"/>
    </location>
</feature>
<gene>
    <name evidence="2" type="ORF">PM10SUCC1_21390</name>
</gene>
<keyword evidence="1" id="KW-0812">Transmembrane</keyword>
<evidence type="ECO:0000313" key="3">
    <source>
        <dbReference type="Proteomes" id="UP001144471"/>
    </source>
</evidence>
<dbReference type="Proteomes" id="UP001144471">
    <property type="component" value="Unassembled WGS sequence"/>
</dbReference>
<evidence type="ECO:0008006" key="4">
    <source>
        <dbReference type="Google" id="ProtNLM"/>
    </source>
</evidence>
<feature type="transmembrane region" description="Helical" evidence="1">
    <location>
        <begin position="147"/>
        <end position="170"/>
    </location>
</feature>
<dbReference type="Pfam" id="PF04087">
    <property type="entry name" value="DUF389"/>
    <property type="match status" value="1"/>
</dbReference>
<keyword evidence="3" id="KW-1185">Reference proteome</keyword>
<evidence type="ECO:0000313" key="2">
    <source>
        <dbReference type="EMBL" id="GLI56625.1"/>
    </source>
</evidence>
<dbReference type="PANTHER" id="PTHR20992">
    <property type="entry name" value="AT15442P-RELATED"/>
    <property type="match status" value="1"/>
</dbReference>
<feature type="transmembrane region" description="Helical" evidence="1">
    <location>
        <begin position="268"/>
        <end position="294"/>
    </location>
</feature>
<comment type="caution">
    <text evidence="2">The sequence shown here is derived from an EMBL/GenBank/DDBJ whole genome shotgun (WGS) entry which is preliminary data.</text>
</comment>
<sequence>MKKILRILCKDPSEEELLVFLKSLNLEIIANYPSIKGERSIEIVLKEEYVEEVVYYLKKHFGPARLKVFTQETHIDFGKINTDINLERYKILVNAHKTTTPFKRKSLTAIDGAVRDGLSNISYYYAMIILSSIVAGAGLIGNSPAVIIGSMVIAPLLGPNVALAFSISVGDVNLFKESIKHFLFGVLIALSLGIVQGLVIQFPENTHELLSRTNIGFLDLLLAFCSGIAGVLSLVIGANSTLVGVMIAVALMPPLVSFGILLGRGDGVLALSAFLLFLANVIVINLAGILTFRLEEVEPRQYFHQQVTRKQAKMLIRIWLIALAFISVIIFLKK</sequence>
<feature type="transmembrane region" description="Helical" evidence="1">
    <location>
        <begin position="123"/>
        <end position="141"/>
    </location>
</feature>
<organism evidence="2 3">
    <name type="scientific">Propionigenium maris DSM 9537</name>
    <dbReference type="NCBI Taxonomy" id="1123000"/>
    <lineage>
        <taxon>Bacteria</taxon>
        <taxon>Fusobacteriati</taxon>
        <taxon>Fusobacteriota</taxon>
        <taxon>Fusobacteriia</taxon>
        <taxon>Fusobacteriales</taxon>
        <taxon>Fusobacteriaceae</taxon>
        <taxon>Propionigenium</taxon>
    </lineage>
</organism>
<proteinExistence type="predicted"/>
<reference evidence="2" key="1">
    <citation type="submission" date="2022-12" db="EMBL/GenBank/DDBJ databases">
        <title>Reference genome sequencing for broad-spectrum identification of bacterial and archaeal isolates by mass spectrometry.</title>
        <authorList>
            <person name="Sekiguchi Y."/>
            <person name="Tourlousse D.M."/>
        </authorList>
    </citation>
    <scope>NUCLEOTIDE SEQUENCE</scope>
    <source>
        <strain evidence="2">10succ1</strain>
    </source>
</reference>
<feature type="transmembrane region" description="Helical" evidence="1">
    <location>
        <begin position="242"/>
        <end position="262"/>
    </location>
</feature>
<feature type="transmembrane region" description="Helical" evidence="1">
    <location>
        <begin position="182"/>
        <end position="203"/>
    </location>
</feature>
<evidence type="ECO:0000256" key="1">
    <source>
        <dbReference type="SAM" id="Phobius"/>
    </source>
</evidence>
<dbReference type="RefSeq" id="WP_281835899.1">
    <property type="nucleotide sequence ID" value="NZ_BSDY01000009.1"/>
</dbReference>
<dbReference type="EMBL" id="BSDY01000009">
    <property type="protein sequence ID" value="GLI56625.1"/>
    <property type="molecule type" value="Genomic_DNA"/>
</dbReference>
<dbReference type="AlphaFoldDB" id="A0A9W6GMF6"/>
<keyword evidence="1" id="KW-1133">Transmembrane helix</keyword>
<dbReference type="PANTHER" id="PTHR20992:SF9">
    <property type="entry name" value="AT15442P-RELATED"/>
    <property type="match status" value="1"/>
</dbReference>